<evidence type="ECO:0000256" key="1">
    <source>
        <dbReference type="SAM" id="MobiDB-lite"/>
    </source>
</evidence>
<accession>A0A7G5DM26</accession>
<reference evidence="2 3" key="1">
    <citation type="journal article" date="2020" name="G3 (Bethesda)">
        <title>CeMbio - The Caenorhabditis elegans Microbiome Resource.</title>
        <authorList>
            <person name="Dirksen P."/>
            <person name="Assie A."/>
            <person name="Zimmermann J."/>
            <person name="Zhang F."/>
            <person name="Tietje A.M."/>
            <person name="Marsh S.A."/>
            <person name="Felix M.A."/>
            <person name="Shapira M."/>
            <person name="Kaleta C."/>
            <person name="Schulenburg H."/>
            <person name="Samuel B."/>
        </authorList>
    </citation>
    <scope>NUCLEOTIDE SEQUENCE [LARGE SCALE GENOMIC DNA]</scope>
    <source>
        <strain evidence="2 3">MSPm1</strain>
    </source>
</reference>
<name>A0A7G5DM26_9PSED</name>
<sequence length="111" mass="12405">MNTLDPSILTSPRAYAAAVLVETALDRRQWLMERCPVEWRAQVEEHVKSAWPKVAAYRRHRAGREEQAREKPTAAQRRDATPKPRHVSRSAPEVGNAAIAKLRDAIGKGAA</sequence>
<gene>
    <name evidence="2" type="ORF">HS968_22720</name>
</gene>
<feature type="region of interest" description="Disordered" evidence="1">
    <location>
        <begin position="58"/>
        <end position="96"/>
    </location>
</feature>
<evidence type="ECO:0000313" key="2">
    <source>
        <dbReference type="EMBL" id="QMV62801.1"/>
    </source>
</evidence>
<proteinExistence type="predicted"/>
<organism evidence="2 3">
    <name type="scientific">Pseudomonas berkeleyensis</name>
    <dbReference type="NCBI Taxonomy" id="2726956"/>
    <lineage>
        <taxon>Bacteria</taxon>
        <taxon>Pseudomonadati</taxon>
        <taxon>Pseudomonadota</taxon>
        <taxon>Gammaproteobacteria</taxon>
        <taxon>Pseudomonadales</taxon>
        <taxon>Pseudomonadaceae</taxon>
        <taxon>Pseudomonas</taxon>
    </lineage>
</organism>
<evidence type="ECO:0000313" key="3">
    <source>
        <dbReference type="Proteomes" id="UP000515276"/>
    </source>
</evidence>
<dbReference type="AlphaFoldDB" id="A0A7G5DM26"/>
<dbReference type="RefSeq" id="WP_182368769.1">
    <property type="nucleotide sequence ID" value="NZ_CP059139.1"/>
</dbReference>
<dbReference type="Proteomes" id="UP000515276">
    <property type="component" value="Chromosome"/>
</dbReference>
<dbReference type="EMBL" id="CP059139">
    <property type="protein sequence ID" value="QMV62801.1"/>
    <property type="molecule type" value="Genomic_DNA"/>
</dbReference>
<keyword evidence="3" id="KW-1185">Reference proteome</keyword>
<protein>
    <submittedName>
        <fullName evidence="2">Uncharacterized protein</fullName>
    </submittedName>
</protein>
<feature type="compositionally biased region" description="Basic and acidic residues" evidence="1">
    <location>
        <begin position="63"/>
        <end position="82"/>
    </location>
</feature>